<dbReference type="NCBIfam" id="NF008434">
    <property type="entry name" value="PRK11274.1"/>
    <property type="match status" value="1"/>
</dbReference>
<keyword evidence="3" id="KW-0677">Repeat</keyword>
<keyword evidence="8" id="KW-0560">Oxidoreductase</keyword>
<proteinExistence type="predicted"/>
<dbReference type="RefSeq" id="WP_345099473.1">
    <property type="nucleotide sequence ID" value="NZ_BAABGS010000062.1"/>
</dbReference>
<keyword evidence="4 6" id="KW-0408">Iron</keyword>
<dbReference type="InterPro" id="IPR009051">
    <property type="entry name" value="Helical_ferredxn"/>
</dbReference>
<feature type="domain" description="4Fe-4S ferredoxin-type" evidence="7">
    <location>
        <begin position="16"/>
        <end position="44"/>
    </location>
</feature>
<dbReference type="EMBL" id="JBHUIR010000032">
    <property type="protein sequence ID" value="MFD2259983.1"/>
    <property type="molecule type" value="Genomic_DNA"/>
</dbReference>
<keyword evidence="6" id="KW-0249">Electron transport</keyword>
<dbReference type="Gene3D" id="1.10.1060.10">
    <property type="entry name" value="Alpha-helical ferredoxin"/>
    <property type="match status" value="1"/>
</dbReference>
<organism evidence="8 9">
    <name type="scientific">Chelativorans composti</name>
    <dbReference type="NCBI Taxonomy" id="768533"/>
    <lineage>
        <taxon>Bacteria</taxon>
        <taxon>Pseudomonadati</taxon>
        <taxon>Pseudomonadota</taxon>
        <taxon>Alphaproteobacteria</taxon>
        <taxon>Hyphomicrobiales</taxon>
        <taxon>Phyllobacteriaceae</taxon>
        <taxon>Chelativorans</taxon>
    </lineage>
</organism>
<keyword evidence="6" id="KW-0813">Transport</keyword>
<dbReference type="InterPro" id="IPR017900">
    <property type="entry name" value="4Fe4S_Fe_S_CS"/>
</dbReference>
<evidence type="ECO:0000256" key="5">
    <source>
        <dbReference type="ARBA" id="ARBA00023014"/>
    </source>
</evidence>
<evidence type="ECO:0000256" key="3">
    <source>
        <dbReference type="ARBA" id="ARBA00022737"/>
    </source>
</evidence>
<comment type="function">
    <text evidence="6">Component of a complex that catalyzes the oxidation of glycolate to glyoxylate.</text>
</comment>
<evidence type="ECO:0000256" key="2">
    <source>
        <dbReference type="ARBA" id="ARBA00022723"/>
    </source>
</evidence>
<dbReference type="PROSITE" id="PS51379">
    <property type="entry name" value="4FE4S_FER_2"/>
    <property type="match status" value="2"/>
</dbReference>
<dbReference type="Pfam" id="PF13183">
    <property type="entry name" value="Fer4_8"/>
    <property type="match status" value="1"/>
</dbReference>
<evidence type="ECO:0000313" key="8">
    <source>
        <dbReference type="EMBL" id="MFD2259983.1"/>
    </source>
</evidence>
<dbReference type="EC" id="1.1.99.14" evidence="6"/>
<accession>A0ABW5DHH3</accession>
<dbReference type="InterPro" id="IPR004017">
    <property type="entry name" value="Cys_rich_dom"/>
</dbReference>
<keyword evidence="5 6" id="KW-0411">Iron-sulfur</keyword>
<comment type="cofactor">
    <cofactor evidence="6">
        <name>[4Fe-4S] cluster</name>
        <dbReference type="ChEBI" id="CHEBI:49883"/>
    </cofactor>
    <text evidence="6">Binds 2 [4Fe-4S] clusters.</text>
</comment>
<dbReference type="PANTHER" id="PTHR32479:SF17">
    <property type="entry name" value="GLYCOLATE OXIDASE IRON-SULFUR SUBUNIT"/>
    <property type="match status" value="1"/>
</dbReference>
<dbReference type="Pfam" id="PF02754">
    <property type="entry name" value="CCG"/>
    <property type="match status" value="2"/>
</dbReference>
<dbReference type="InterPro" id="IPR012257">
    <property type="entry name" value="Glc_ox_4Fe-4S"/>
</dbReference>
<evidence type="ECO:0000259" key="7">
    <source>
        <dbReference type="PROSITE" id="PS51379"/>
    </source>
</evidence>
<dbReference type="PROSITE" id="PS00198">
    <property type="entry name" value="4FE4S_FER_1"/>
    <property type="match status" value="2"/>
</dbReference>
<dbReference type="PIRSF" id="PIRSF000139">
    <property type="entry name" value="Glc_ox_4Fe-4S"/>
    <property type="match status" value="1"/>
</dbReference>
<keyword evidence="1 6" id="KW-0004">4Fe-4S</keyword>
<gene>
    <name evidence="8" type="primary">glcF</name>
    <name evidence="8" type="ORF">ACFSMZ_09420</name>
</gene>
<dbReference type="InterPro" id="IPR017896">
    <property type="entry name" value="4Fe4S_Fe-S-bd"/>
</dbReference>
<keyword evidence="9" id="KW-1185">Reference proteome</keyword>
<evidence type="ECO:0000256" key="6">
    <source>
        <dbReference type="PIRNR" id="PIRNR000139"/>
    </source>
</evidence>
<evidence type="ECO:0000313" key="9">
    <source>
        <dbReference type="Proteomes" id="UP001597373"/>
    </source>
</evidence>
<dbReference type="SUPFAM" id="SSF54862">
    <property type="entry name" value="4Fe-4S ferredoxins"/>
    <property type="match status" value="1"/>
</dbReference>
<comment type="caution">
    <text evidence="8">The sequence shown here is derived from an EMBL/GenBank/DDBJ whole genome shotgun (WGS) entry which is preliminary data.</text>
</comment>
<dbReference type="GO" id="GO:0019154">
    <property type="term" value="F:glycolate dehydrogenase activity"/>
    <property type="evidence" value="ECO:0007669"/>
    <property type="project" value="UniProtKB-EC"/>
</dbReference>
<evidence type="ECO:0000256" key="1">
    <source>
        <dbReference type="ARBA" id="ARBA00022485"/>
    </source>
</evidence>
<dbReference type="PANTHER" id="PTHR32479">
    <property type="entry name" value="GLYCOLATE OXIDASE IRON-SULFUR SUBUNIT"/>
    <property type="match status" value="1"/>
</dbReference>
<reference evidence="9" key="1">
    <citation type="journal article" date="2019" name="Int. J. Syst. Evol. Microbiol.">
        <title>The Global Catalogue of Microorganisms (GCM) 10K type strain sequencing project: providing services to taxonomists for standard genome sequencing and annotation.</title>
        <authorList>
            <consortium name="The Broad Institute Genomics Platform"/>
            <consortium name="The Broad Institute Genome Sequencing Center for Infectious Disease"/>
            <person name="Wu L."/>
            <person name="Ma J."/>
        </authorList>
    </citation>
    <scope>NUCLEOTIDE SEQUENCE [LARGE SCALE GENOMIC DNA]</scope>
    <source>
        <strain evidence="9">KCTC 23707</strain>
    </source>
</reference>
<sequence length="443" mass="48363">MQTRFTPEQLADPATAHSESILRKCVHCGFCTATCPTYAELGNELDSPRGRIYLIKDMLEKGRPADRETVTHIDRCLSCLSCMTTCPSGVNYMHLVDHARAHIEKTYRRPLFDRLNRALLANILPYPGRFRFALRLARLGKPFAALFAKTAALKPVAAMLELAPSSVPAPSKPEPPAVASPRGRVAILSGCAQSVLDPEINAATVRLLSRFGIEIVTPKNEGCCGALVHHMGREEEALAFARRNIDAWCELIRNGGLDAIIITTSGCGTTIKDYGHMLRLDPAYAEKAALVSSLAKDVTEYLTTLDLPEPSVVTNLEVAYHSACSMQHGQKITREPRQLLTKAGFVVREPREGHLCCGSAGTYNILQPEISRRLRDRKVRNIENTGAVLVATGNIGCITQIASGSKLPVLHTVQLLDWAYGGPKPEAIAHLDFARKRETAPAA</sequence>
<evidence type="ECO:0000256" key="4">
    <source>
        <dbReference type="ARBA" id="ARBA00023004"/>
    </source>
</evidence>
<feature type="domain" description="4Fe-4S ferredoxin-type" evidence="7">
    <location>
        <begin position="66"/>
        <end position="96"/>
    </location>
</feature>
<name>A0ABW5DHH3_9HYPH</name>
<comment type="catalytic activity">
    <reaction evidence="6">
        <text>glycolate + A = glyoxylate + AH2</text>
        <dbReference type="Rhea" id="RHEA:21264"/>
        <dbReference type="ChEBI" id="CHEBI:13193"/>
        <dbReference type="ChEBI" id="CHEBI:17499"/>
        <dbReference type="ChEBI" id="CHEBI:29805"/>
        <dbReference type="ChEBI" id="CHEBI:36655"/>
        <dbReference type="EC" id="1.1.99.14"/>
    </reaction>
</comment>
<keyword evidence="2 6" id="KW-0479">Metal-binding</keyword>
<comment type="catalytic activity">
    <reaction evidence="6">
        <text>(R)-lactate + A = pyruvate + AH2</text>
        <dbReference type="Rhea" id="RHEA:15089"/>
        <dbReference type="ChEBI" id="CHEBI:13193"/>
        <dbReference type="ChEBI" id="CHEBI:15361"/>
        <dbReference type="ChEBI" id="CHEBI:16004"/>
        <dbReference type="ChEBI" id="CHEBI:17499"/>
    </reaction>
</comment>
<dbReference type="Proteomes" id="UP001597373">
    <property type="component" value="Unassembled WGS sequence"/>
</dbReference>
<protein>
    <recommendedName>
        <fullName evidence="6">Glycolate oxidase iron-sulfur subunit</fullName>
        <ecNumber evidence="6">1.1.99.14</ecNumber>
    </recommendedName>
</protein>